<sequence length="38" mass="4347">MQLCSPHELSQATAVFIIAWFMDYTDQPSKLSLCLKTE</sequence>
<evidence type="ECO:0000313" key="1">
    <source>
        <dbReference type="EMBL" id="KXU17283.1"/>
    </source>
</evidence>
<dbReference type="Proteomes" id="UP000070339">
    <property type="component" value="Unassembled WGS sequence"/>
</dbReference>
<keyword evidence="2" id="KW-1185">Reference proteome</keyword>
<dbReference type="EMBL" id="LTEB01000039">
    <property type="protein sequence ID" value="KXU17283.1"/>
    <property type="molecule type" value="Genomic_DNA"/>
</dbReference>
<evidence type="ECO:0000313" key="2">
    <source>
        <dbReference type="Proteomes" id="UP000070339"/>
    </source>
</evidence>
<protein>
    <submittedName>
        <fullName evidence="1">Uncharacterized protein</fullName>
    </submittedName>
</protein>
<name>A0ABR5V6Z4_9CORY</name>
<comment type="caution">
    <text evidence="1">The sequence shown here is derived from an EMBL/GenBank/DDBJ whole genome shotgun (WGS) entry which is preliminary data.</text>
</comment>
<gene>
    <name evidence="1" type="ORF">WM41_2201</name>
</gene>
<proteinExistence type="predicted"/>
<organism evidence="1 2">
    <name type="scientific">Corynebacterium simulans</name>
    <dbReference type="NCBI Taxonomy" id="146827"/>
    <lineage>
        <taxon>Bacteria</taxon>
        <taxon>Bacillati</taxon>
        <taxon>Actinomycetota</taxon>
        <taxon>Actinomycetes</taxon>
        <taxon>Mycobacteriales</taxon>
        <taxon>Corynebacteriaceae</taxon>
        <taxon>Corynebacterium</taxon>
    </lineage>
</organism>
<accession>A0ABR5V6Z4</accession>
<reference evidence="1 2" key="1">
    <citation type="journal article" date="2016" name="Int. J. Syst. Evol. Microbiol.">
        <title>Resolving the Complexity of Human Skin Metagenomes Using Single-Molecule Sequencing.</title>
        <authorList>
            <consortium name="NISC Comparative Sequencing Program"/>
            <person name="Tsai Y.C."/>
            <person name="Conlan S."/>
            <person name="Deming C."/>
            <person name="Segre J.A."/>
            <person name="Kong H.H."/>
            <person name="Korlach J."/>
            <person name="Oh J."/>
        </authorList>
    </citation>
    <scope>NUCLEOTIDE SEQUENCE [LARGE SCALE GENOMIC DNA]</scope>
    <source>
        <strain evidence="1 2">1B08</strain>
    </source>
</reference>